<gene>
    <name evidence="1" type="ORF">E6W99_18435</name>
</gene>
<dbReference type="RefSeq" id="WP_136356531.1">
    <property type="nucleotide sequence ID" value="NZ_CP046266.1"/>
</dbReference>
<dbReference type="InterPro" id="IPR037401">
    <property type="entry name" value="SnoaL-like"/>
</dbReference>
<sequence length="148" mass="17456">MAKTLEEKINELEARHKIKELIANYNHGYDKQDIELFMDIWEENAIWDWGTPQEIYQNKEEILERLQISWRDIPQTHHYTVNTVISFESKNSEATAISDLDATVIDKEGVPSMIAGSYYDTFSNRTGKWRFIERKIKIHHSTPVSEVR</sequence>
<protein>
    <submittedName>
        <fullName evidence="1">Nuclear transport factor 2 family protein</fullName>
    </submittedName>
</protein>
<dbReference type="InterPro" id="IPR032710">
    <property type="entry name" value="NTF2-like_dom_sf"/>
</dbReference>
<dbReference type="Pfam" id="PF13577">
    <property type="entry name" value="SnoaL_4"/>
    <property type="match status" value="1"/>
</dbReference>
<dbReference type="AlphaFoldDB" id="A0A4S4BS45"/>
<comment type="caution">
    <text evidence="1">The sequence shown here is derived from an EMBL/GenBank/DDBJ whole genome shotgun (WGS) entry which is preliminary data.</text>
</comment>
<dbReference type="SUPFAM" id="SSF54427">
    <property type="entry name" value="NTF2-like"/>
    <property type="match status" value="1"/>
</dbReference>
<keyword evidence="2" id="KW-1185">Reference proteome</keyword>
<dbReference type="CDD" id="cd00531">
    <property type="entry name" value="NTF2_like"/>
    <property type="match status" value="1"/>
</dbReference>
<accession>A0A4S4BS45</accession>
<proteinExistence type="predicted"/>
<dbReference type="EMBL" id="SSNT01000014">
    <property type="protein sequence ID" value="THF77676.1"/>
    <property type="molecule type" value="Genomic_DNA"/>
</dbReference>
<name>A0A4S4BS45_9BACI</name>
<evidence type="ECO:0000313" key="2">
    <source>
        <dbReference type="Proteomes" id="UP000310334"/>
    </source>
</evidence>
<dbReference type="Proteomes" id="UP000310334">
    <property type="component" value="Unassembled WGS sequence"/>
</dbReference>
<reference evidence="1 2" key="1">
    <citation type="submission" date="2019-04" db="EMBL/GenBank/DDBJ databases">
        <title>Bacillus sediminilitoris sp. nov., isolated from a tidal flat sediment on the East China Sea.</title>
        <authorList>
            <person name="Wei Y."/>
            <person name="Mao H."/>
            <person name="Fang J."/>
        </authorList>
    </citation>
    <scope>NUCLEOTIDE SEQUENCE [LARGE SCALE GENOMIC DNA]</scope>
    <source>
        <strain evidence="1 2">DSL-17</strain>
    </source>
</reference>
<organism evidence="1 2">
    <name type="scientific">Metabacillus sediminilitoris</name>
    <dbReference type="NCBI Taxonomy" id="2567941"/>
    <lineage>
        <taxon>Bacteria</taxon>
        <taxon>Bacillati</taxon>
        <taxon>Bacillota</taxon>
        <taxon>Bacilli</taxon>
        <taxon>Bacillales</taxon>
        <taxon>Bacillaceae</taxon>
        <taxon>Metabacillus</taxon>
    </lineage>
</organism>
<dbReference type="OrthoDB" id="7605094at2"/>
<evidence type="ECO:0000313" key="1">
    <source>
        <dbReference type="EMBL" id="THF77676.1"/>
    </source>
</evidence>
<dbReference type="Gene3D" id="3.10.450.50">
    <property type="match status" value="1"/>
</dbReference>